<dbReference type="InterPro" id="IPR000305">
    <property type="entry name" value="GIY-YIG_endonuc"/>
</dbReference>
<dbReference type="CDD" id="cd10456">
    <property type="entry name" value="GIY-YIG_UPF0213"/>
    <property type="match status" value="1"/>
</dbReference>
<dbReference type="Pfam" id="PF01541">
    <property type="entry name" value="GIY-YIG"/>
    <property type="match status" value="1"/>
</dbReference>
<evidence type="ECO:0000256" key="1">
    <source>
        <dbReference type="ARBA" id="ARBA00007435"/>
    </source>
</evidence>
<dbReference type="Proteomes" id="UP000503129">
    <property type="component" value="Chromosome"/>
</dbReference>
<dbReference type="PANTHER" id="PTHR34477">
    <property type="entry name" value="UPF0213 PROTEIN YHBQ"/>
    <property type="match status" value="1"/>
</dbReference>
<evidence type="ECO:0000259" key="3">
    <source>
        <dbReference type="PROSITE" id="PS50164"/>
    </source>
</evidence>
<dbReference type="SUPFAM" id="SSF82771">
    <property type="entry name" value="GIY-YIG endonuclease"/>
    <property type="match status" value="1"/>
</dbReference>
<organism evidence="4 5">
    <name type="scientific">Brasilonema sennae CENA114</name>
    <dbReference type="NCBI Taxonomy" id="415709"/>
    <lineage>
        <taxon>Bacteria</taxon>
        <taxon>Bacillati</taxon>
        <taxon>Cyanobacteriota</taxon>
        <taxon>Cyanophyceae</taxon>
        <taxon>Nostocales</taxon>
        <taxon>Scytonemataceae</taxon>
        <taxon>Brasilonema</taxon>
        <taxon>Bromeliae group (in: Brasilonema)</taxon>
    </lineage>
</organism>
<dbReference type="InterPro" id="IPR050190">
    <property type="entry name" value="UPF0213_domain"/>
</dbReference>
<accession>A0A856MGQ0</accession>
<dbReference type="Gene3D" id="3.40.1440.10">
    <property type="entry name" value="GIY-YIG endonuclease"/>
    <property type="match status" value="1"/>
</dbReference>
<feature type="domain" description="GIY-YIG" evidence="3">
    <location>
        <begin position="1"/>
        <end position="75"/>
    </location>
</feature>
<keyword evidence="5" id="KW-1185">Reference proteome</keyword>
<evidence type="ECO:0000313" key="4">
    <source>
        <dbReference type="EMBL" id="QDL09434.1"/>
    </source>
</evidence>
<protein>
    <submittedName>
        <fullName evidence="4">GIY-YIG nuclease family protein</fullName>
    </submittedName>
</protein>
<name>A0A856MGQ0_9CYAN</name>
<dbReference type="InterPro" id="IPR035901">
    <property type="entry name" value="GIY-YIG_endonuc_sf"/>
</dbReference>
<dbReference type="EMBL" id="CP030118">
    <property type="protein sequence ID" value="QDL09434.1"/>
    <property type="molecule type" value="Genomic_DNA"/>
</dbReference>
<dbReference type="AlphaFoldDB" id="A0A856MGQ0"/>
<comment type="similarity">
    <text evidence="1">Belongs to the UPF0213 family.</text>
</comment>
<evidence type="ECO:0000256" key="2">
    <source>
        <dbReference type="SAM" id="MobiDB-lite"/>
    </source>
</evidence>
<sequence length="138" mass="15598">MAYMYILECADRSYYTGSTKNLEQLHRQHQQGLGANHTAKRLPVKLIFCEYYERVVDAFEREKQVQGWSRKKKQALIVGDTNLLHKLAECQNETHYSRLTGFGGDGFDTSTNSMHPSAGFDSAQPPEERSLSVCAAPP</sequence>
<dbReference type="PANTHER" id="PTHR34477:SF1">
    <property type="entry name" value="UPF0213 PROTEIN YHBQ"/>
    <property type="match status" value="1"/>
</dbReference>
<gene>
    <name evidence="4" type="ORF">DP114_17375</name>
</gene>
<dbReference type="RefSeq" id="WP_169267652.1">
    <property type="nucleotide sequence ID" value="NZ_CAWOXK010000001.1"/>
</dbReference>
<dbReference type="KEGG" id="bsen:DP114_17375"/>
<evidence type="ECO:0000313" key="5">
    <source>
        <dbReference type="Proteomes" id="UP000503129"/>
    </source>
</evidence>
<dbReference type="PROSITE" id="PS50164">
    <property type="entry name" value="GIY_YIG"/>
    <property type="match status" value="1"/>
</dbReference>
<feature type="region of interest" description="Disordered" evidence="2">
    <location>
        <begin position="105"/>
        <end position="138"/>
    </location>
</feature>
<reference evidence="4 5" key="1">
    <citation type="submission" date="2018-06" db="EMBL/GenBank/DDBJ databases">
        <title>Comparative genomics of Brasilonema spp. strains.</title>
        <authorList>
            <person name="Alvarenga D.O."/>
            <person name="Fiore M.F."/>
            <person name="Varani A.M."/>
        </authorList>
    </citation>
    <scope>NUCLEOTIDE SEQUENCE [LARGE SCALE GENOMIC DNA]</scope>
    <source>
        <strain evidence="4 5">CENA114</strain>
    </source>
</reference>
<proteinExistence type="inferred from homology"/>